<sequence>MRTLLFVANSLLALAACSPTHQAQVANAESTAASAVMSAITPPPGSPAHSLGGVDLDKSITLVGTEPFWNILFGDGRLVFSSPDSHQGRTVSAPFILNKDGAEWHDDDMDIYLTPVRCSDGMSDRGYPLKAVVHIGGTVLKGCANNTSRLPQNRP</sequence>
<organism evidence="2 3">
    <name type="scientific">Asticcacaulis taihuensis</name>
    <dbReference type="NCBI Taxonomy" id="260084"/>
    <lineage>
        <taxon>Bacteria</taxon>
        <taxon>Pseudomonadati</taxon>
        <taxon>Pseudomonadota</taxon>
        <taxon>Alphaproteobacteria</taxon>
        <taxon>Caulobacterales</taxon>
        <taxon>Caulobacteraceae</taxon>
        <taxon>Asticcacaulis</taxon>
    </lineage>
</organism>
<feature type="signal peptide" evidence="1">
    <location>
        <begin position="1"/>
        <end position="23"/>
    </location>
</feature>
<gene>
    <name evidence="2" type="ORF">SAMN02927928_0752</name>
</gene>
<name>A0A1G4PYB5_9CAUL</name>
<evidence type="ECO:0000313" key="3">
    <source>
        <dbReference type="Proteomes" id="UP000199150"/>
    </source>
</evidence>
<protein>
    <submittedName>
        <fullName evidence="2">Uncharacterized membrane protein</fullName>
    </submittedName>
</protein>
<dbReference type="PROSITE" id="PS51257">
    <property type="entry name" value="PROKAR_LIPOPROTEIN"/>
    <property type="match status" value="1"/>
</dbReference>
<dbReference type="EMBL" id="FMTS01000001">
    <property type="protein sequence ID" value="SCW37078.1"/>
    <property type="molecule type" value="Genomic_DNA"/>
</dbReference>
<keyword evidence="3" id="KW-1185">Reference proteome</keyword>
<reference evidence="3" key="1">
    <citation type="submission" date="2016-10" db="EMBL/GenBank/DDBJ databases">
        <authorList>
            <person name="Varghese N."/>
            <person name="Submissions S."/>
        </authorList>
    </citation>
    <scope>NUCLEOTIDE SEQUENCE [LARGE SCALE GENOMIC DNA]</scope>
    <source>
        <strain evidence="3">CGMCC 1.3431</strain>
    </source>
</reference>
<dbReference type="RefSeq" id="WP_139159605.1">
    <property type="nucleotide sequence ID" value="NZ_CBCRYE010000001.1"/>
</dbReference>
<evidence type="ECO:0000256" key="1">
    <source>
        <dbReference type="SAM" id="SignalP"/>
    </source>
</evidence>
<dbReference type="AlphaFoldDB" id="A0A1G4PYB5"/>
<feature type="chain" id="PRO_5011746128" evidence="1">
    <location>
        <begin position="24"/>
        <end position="155"/>
    </location>
</feature>
<dbReference type="Proteomes" id="UP000199150">
    <property type="component" value="Unassembled WGS sequence"/>
</dbReference>
<dbReference type="STRING" id="260084.SAMN02927928_0752"/>
<keyword evidence="1" id="KW-0732">Signal</keyword>
<accession>A0A1G4PYB5</accession>
<evidence type="ECO:0000313" key="2">
    <source>
        <dbReference type="EMBL" id="SCW37078.1"/>
    </source>
</evidence>
<dbReference type="OrthoDB" id="5489750at2"/>
<proteinExistence type="predicted"/>